<sequence length="338" mass="35878">MADDEIPRPDGGADAALERDETRDPSEDTDGDTDGDGGGGIPPYRSNAGASEFSGEDLVIGYPSADEPVVDGESIGVAPGEVTALVGPNGSGKSTLLKGLADQLSPDAGTVLIDGEDVHAFETKALARRLGLLSQENVAPDSISVEKLVEHGRYPHRGFFDGLTDEDRAAIDRAIELAGVDHLRDREVGQLSGGQKQLVWIAMVIAQDTDVLLLDEPTTFLDLHHQLEVMDIVRTLRDESDITVVLVLHDIDQAARYADHMVALREGAIYERGAPEEVVTEDLLAEVFEIEAEVDTTERGPQIVPIRARHDDESAPTGEASSDASGTTASENGASSGP</sequence>
<keyword evidence="6" id="KW-0408">Iron</keyword>
<dbReference type="PROSITE" id="PS50893">
    <property type="entry name" value="ABC_TRANSPORTER_2"/>
    <property type="match status" value="1"/>
</dbReference>
<dbReference type="PANTHER" id="PTHR42771">
    <property type="entry name" value="IRON(3+)-HYDROXAMATE IMPORT ATP-BINDING PROTEIN FHUC"/>
    <property type="match status" value="1"/>
</dbReference>
<gene>
    <name evidence="17" type="ORF">I7X12_04160</name>
</gene>
<dbReference type="PROSITE" id="PS00211">
    <property type="entry name" value="ABC_TRANSPORTER_1"/>
    <property type="match status" value="1"/>
</dbReference>
<dbReference type="GO" id="GO:0005524">
    <property type="term" value="F:ATP binding"/>
    <property type="evidence" value="ECO:0007669"/>
    <property type="project" value="UniProtKB-KW"/>
</dbReference>
<evidence type="ECO:0000256" key="12">
    <source>
        <dbReference type="ARBA" id="ARBA00066387"/>
    </source>
</evidence>
<evidence type="ECO:0000256" key="11">
    <source>
        <dbReference type="ARBA" id="ARBA00064420"/>
    </source>
</evidence>
<evidence type="ECO:0000313" key="18">
    <source>
        <dbReference type="Proteomes" id="UP000595001"/>
    </source>
</evidence>
<protein>
    <recommendedName>
        <fullName evidence="13">Cobalamin import ATP-binding protein BtuD</fullName>
        <ecNumber evidence="12">7.6.2.8</ecNumber>
    </recommendedName>
    <alternativeName>
        <fullName evidence="14">Vitamin B12-transporting ATPase</fullName>
    </alternativeName>
</protein>
<feature type="domain" description="ABC transporter" evidence="16">
    <location>
        <begin position="53"/>
        <end position="291"/>
    </location>
</feature>
<dbReference type="RefSeq" id="WP_198062612.1">
    <property type="nucleotide sequence ID" value="NZ_CP065856.1"/>
</dbReference>
<dbReference type="InterPro" id="IPR051535">
    <property type="entry name" value="Siderophore_ABC-ATPase"/>
</dbReference>
<evidence type="ECO:0000256" key="7">
    <source>
        <dbReference type="ARBA" id="ARBA00023065"/>
    </source>
</evidence>
<evidence type="ECO:0000259" key="16">
    <source>
        <dbReference type="PROSITE" id="PS50893"/>
    </source>
</evidence>
<evidence type="ECO:0000256" key="10">
    <source>
        <dbReference type="ARBA" id="ARBA00058960"/>
    </source>
</evidence>
<comment type="function">
    <text evidence="10">Required for corrinoid utilization. Probably part of the ABC transporter complex BtuCDF involved in cobalamin (vitamin B12) import. Probably responsible for energy coupling to the transport system.</text>
</comment>
<accession>A0A7T3G077</accession>
<keyword evidence="8" id="KW-0472">Membrane</keyword>
<dbReference type="CDD" id="cd03214">
    <property type="entry name" value="ABC_Iron-Siderophores_B12_Hemin"/>
    <property type="match status" value="1"/>
</dbReference>
<comment type="subunit">
    <text evidence="11">The complex is composed of two ATP-binding proteins (BtuD), two transmembrane proteins (BtuC) and a solute-binding protein (BtuF).</text>
</comment>
<reference evidence="17 18" key="1">
    <citation type="submission" date="2020-12" db="EMBL/GenBank/DDBJ databases">
        <title>Halosimplex halophilum sp. nov. and Halosimplex salinum sp. nov., two new members of the genus Halosimplex.</title>
        <authorList>
            <person name="Cui H.L."/>
        </authorList>
    </citation>
    <scope>NUCLEOTIDE SEQUENCE [LARGE SCALE GENOMIC DNA]</scope>
    <source>
        <strain evidence="17 18">YGH94</strain>
    </source>
</reference>
<feature type="region of interest" description="Disordered" evidence="15">
    <location>
        <begin position="299"/>
        <end position="338"/>
    </location>
</feature>
<dbReference type="GO" id="GO:0016887">
    <property type="term" value="F:ATP hydrolysis activity"/>
    <property type="evidence" value="ECO:0007669"/>
    <property type="project" value="InterPro"/>
</dbReference>
<evidence type="ECO:0000256" key="13">
    <source>
        <dbReference type="ARBA" id="ARBA00073649"/>
    </source>
</evidence>
<evidence type="ECO:0000256" key="8">
    <source>
        <dbReference type="ARBA" id="ARBA00023136"/>
    </source>
</evidence>
<dbReference type="GeneID" id="60587659"/>
<evidence type="ECO:0000256" key="15">
    <source>
        <dbReference type="SAM" id="MobiDB-lite"/>
    </source>
</evidence>
<dbReference type="EMBL" id="CP065856">
    <property type="protein sequence ID" value="QPV63832.1"/>
    <property type="molecule type" value="Genomic_DNA"/>
</dbReference>
<keyword evidence="18" id="KW-1185">Reference proteome</keyword>
<feature type="compositionally biased region" description="Polar residues" evidence="15">
    <location>
        <begin position="319"/>
        <end position="338"/>
    </location>
</feature>
<dbReference type="PANTHER" id="PTHR42771:SF2">
    <property type="entry name" value="IRON(3+)-HYDROXAMATE IMPORT ATP-BINDING PROTEIN FHUC"/>
    <property type="match status" value="1"/>
</dbReference>
<evidence type="ECO:0000256" key="14">
    <source>
        <dbReference type="ARBA" id="ARBA00077139"/>
    </source>
</evidence>
<keyword evidence="5 17" id="KW-0067">ATP-binding</keyword>
<dbReference type="GO" id="GO:0015420">
    <property type="term" value="F:ABC-type vitamin B12 transporter activity"/>
    <property type="evidence" value="ECO:0007669"/>
    <property type="project" value="UniProtKB-EC"/>
</dbReference>
<comment type="subcellular location">
    <subcellularLocation>
        <location evidence="1">Cell membrane</location>
        <topology evidence="1">Peripheral membrane protein</topology>
    </subcellularLocation>
</comment>
<feature type="compositionally biased region" description="Basic and acidic residues" evidence="15">
    <location>
        <begin position="16"/>
        <end position="26"/>
    </location>
</feature>
<dbReference type="AlphaFoldDB" id="A0A7T3G077"/>
<dbReference type="GO" id="GO:0006811">
    <property type="term" value="P:monoatomic ion transport"/>
    <property type="evidence" value="ECO:0007669"/>
    <property type="project" value="UniProtKB-KW"/>
</dbReference>
<keyword evidence="4" id="KW-0547">Nucleotide-binding</keyword>
<keyword evidence="7" id="KW-0406">Ion transport</keyword>
<name>A0A7T3G077_9EURY</name>
<dbReference type="InterPro" id="IPR003439">
    <property type="entry name" value="ABC_transporter-like_ATP-bd"/>
</dbReference>
<dbReference type="InterPro" id="IPR027417">
    <property type="entry name" value="P-loop_NTPase"/>
</dbReference>
<evidence type="ECO:0000256" key="1">
    <source>
        <dbReference type="ARBA" id="ARBA00004202"/>
    </source>
</evidence>
<proteinExistence type="predicted"/>
<feature type="region of interest" description="Disordered" evidence="15">
    <location>
        <begin position="1"/>
        <end position="50"/>
    </location>
</feature>
<evidence type="ECO:0000256" key="6">
    <source>
        <dbReference type="ARBA" id="ARBA00023004"/>
    </source>
</evidence>
<dbReference type="InterPro" id="IPR017871">
    <property type="entry name" value="ABC_transporter-like_CS"/>
</dbReference>
<dbReference type="Gene3D" id="3.40.50.300">
    <property type="entry name" value="P-loop containing nucleotide triphosphate hydrolases"/>
    <property type="match status" value="1"/>
</dbReference>
<evidence type="ECO:0000256" key="9">
    <source>
        <dbReference type="ARBA" id="ARBA00050590"/>
    </source>
</evidence>
<dbReference type="Pfam" id="PF00005">
    <property type="entry name" value="ABC_tran"/>
    <property type="match status" value="1"/>
</dbReference>
<dbReference type="EC" id="7.6.2.8" evidence="12"/>
<organism evidence="17 18">
    <name type="scientific">Halosimplex litoreum</name>
    <dbReference type="NCBI Taxonomy" id="1198301"/>
    <lineage>
        <taxon>Archaea</taxon>
        <taxon>Methanobacteriati</taxon>
        <taxon>Methanobacteriota</taxon>
        <taxon>Stenosarchaea group</taxon>
        <taxon>Halobacteria</taxon>
        <taxon>Halobacteriales</taxon>
        <taxon>Haloarculaceae</taxon>
        <taxon>Halosimplex</taxon>
    </lineage>
</organism>
<evidence type="ECO:0000256" key="5">
    <source>
        <dbReference type="ARBA" id="ARBA00022840"/>
    </source>
</evidence>
<evidence type="ECO:0000256" key="2">
    <source>
        <dbReference type="ARBA" id="ARBA00022448"/>
    </source>
</evidence>
<comment type="catalytic activity">
    <reaction evidence="9">
        <text>an R-cob(III)alamin(out) + ATP + H2O = an R-cob(III)alamin(in) + ADP + phosphate + H(+)</text>
        <dbReference type="Rhea" id="RHEA:17873"/>
        <dbReference type="ChEBI" id="CHEBI:15377"/>
        <dbReference type="ChEBI" id="CHEBI:15378"/>
        <dbReference type="ChEBI" id="CHEBI:30616"/>
        <dbReference type="ChEBI" id="CHEBI:43474"/>
        <dbReference type="ChEBI" id="CHEBI:140785"/>
        <dbReference type="ChEBI" id="CHEBI:456216"/>
        <dbReference type="EC" id="7.6.2.8"/>
    </reaction>
</comment>
<dbReference type="SMART" id="SM00382">
    <property type="entry name" value="AAA"/>
    <property type="match status" value="1"/>
</dbReference>
<dbReference type="SUPFAM" id="SSF52540">
    <property type="entry name" value="P-loop containing nucleoside triphosphate hydrolases"/>
    <property type="match status" value="1"/>
</dbReference>
<dbReference type="OrthoDB" id="24644at2157"/>
<dbReference type="InterPro" id="IPR003593">
    <property type="entry name" value="AAA+_ATPase"/>
</dbReference>
<keyword evidence="3" id="KW-1003">Cell membrane</keyword>
<dbReference type="GO" id="GO:0005886">
    <property type="term" value="C:plasma membrane"/>
    <property type="evidence" value="ECO:0007669"/>
    <property type="project" value="UniProtKB-SubCell"/>
</dbReference>
<dbReference type="FunFam" id="3.40.50.300:FF:000134">
    <property type="entry name" value="Iron-enterobactin ABC transporter ATP-binding protein"/>
    <property type="match status" value="1"/>
</dbReference>
<dbReference type="Proteomes" id="UP000595001">
    <property type="component" value="Chromosome"/>
</dbReference>
<evidence type="ECO:0000256" key="3">
    <source>
        <dbReference type="ARBA" id="ARBA00022475"/>
    </source>
</evidence>
<keyword evidence="2" id="KW-0813">Transport</keyword>
<evidence type="ECO:0000313" key="17">
    <source>
        <dbReference type="EMBL" id="QPV63832.1"/>
    </source>
</evidence>
<evidence type="ECO:0000256" key="4">
    <source>
        <dbReference type="ARBA" id="ARBA00022741"/>
    </source>
</evidence>
<dbReference type="KEGG" id="hlt:I7X12_04160"/>